<protein>
    <submittedName>
        <fullName evidence="1">Porin</fullName>
    </submittedName>
</protein>
<evidence type="ECO:0000313" key="1">
    <source>
        <dbReference type="EMBL" id="ATL49767.1"/>
    </source>
</evidence>
<dbReference type="SUPFAM" id="SSF56935">
    <property type="entry name" value="Porins"/>
    <property type="match status" value="1"/>
</dbReference>
<dbReference type="EMBL" id="CP023777">
    <property type="protein sequence ID" value="ATL49767.1"/>
    <property type="molecule type" value="Genomic_DNA"/>
</dbReference>
<sequence length="415" mass="47959">MDMIDTTTSLGKGMFSMYKKFDAVRLSGYMQPQFQYIQTRGAESFAGGDFKEHVDNRFMLRRGRIKVDYERFNKEGYPVMQFAFQFDGTERGVNIRDFFGRFFENKLNYFSMTIGVFARPIGWEVNYSSSVRETPERGRMSQILMKTERDLGVMFSFEPRQADHPLRNFKVDLGFFNGQGLSGSGDYDSHKDIGTRIALKPKLIANDVQLSAGASMWYGGIEQFTNRVYKMQATGDGHYAFKENSDSSNIGEIAPRHYFGADAQLRFLHPYGKTEFRAEYLAGTQTATAKESETPGIIPIDIDGNYQPLYIRRFDGAYFYFLQNLGSKKHQFVLKYDWYDPNKRVKGTEIGAPNTNTTPADIRYDTFGFGYVYYFDEHLKATFYYDMVKNEDTALPGYTEDLKDNVFTCRLQFQF</sequence>
<dbReference type="OrthoDB" id="925187at2"/>
<proteinExistence type="predicted"/>
<gene>
    <name evidence="1" type="ORF">COR50_07675</name>
</gene>
<organism evidence="1 2">
    <name type="scientific">Chitinophaga caeni</name>
    <dbReference type="NCBI Taxonomy" id="2029983"/>
    <lineage>
        <taxon>Bacteria</taxon>
        <taxon>Pseudomonadati</taxon>
        <taxon>Bacteroidota</taxon>
        <taxon>Chitinophagia</taxon>
        <taxon>Chitinophagales</taxon>
        <taxon>Chitinophagaceae</taxon>
        <taxon>Chitinophaga</taxon>
    </lineage>
</organism>
<dbReference type="Proteomes" id="UP000220133">
    <property type="component" value="Chromosome"/>
</dbReference>
<dbReference type="Pfam" id="PF07396">
    <property type="entry name" value="Porin_O_P"/>
    <property type="match status" value="1"/>
</dbReference>
<accession>A0A291R0P3</accession>
<dbReference type="InterPro" id="IPR023614">
    <property type="entry name" value="Porin_dom_sf"/>
</dbReference>
<dbReference type="Gene3D" id="2.40.160.10">
    <property type="entry name" value="Porin"/>
    <property type="match status" value="1"/>
</dbReference>
<dbReference type="InterPro" id="IPR010870">
    <property type="entry name" value="Porin_O/P"/>
</dbReference>
<reference evidence="1 2" key="1">
    <citation type="submission" date="2017-10" db="EMBL/GenBank/DDBJ databases">
        <title>Paenichitinophaga pekingensis gen. nov., sp. nov., isolated from activated sludge.</title>
        <authorList>
            <person name="Jin D."/>
            <person name="Kong X."/>
            <person name="Deng Y."/>
            <person name="Bai Z."/>
        </authorList>
    </citation>
    <scope>NUCLEOTIDE SEQUENCE [LARGE SCALE GENOMIC DNA]</scope>
    <source>
        <strain evidence="1 2">13</strain>
    </source>
</reference>
<evidence type="ECO:0000313" key="2">
    <source>
        <dbReference type="Proteomes" id="UP000220133"/>
    </source>
</evidence>
<dbReference type="KEGG" id="cbae:COR50_07675"/>
<name>A0A291R0P3_9BACT</name>
<dbReference type="AlphaFoldDB" id="A0A291R0P3"/>
<keyword evidence="2" id="KW-1185">Reference proteome</keyword>